<dbReference type="AlphaFoldDB" id="A0A7R9L9Q5"/>
<dbReference type="EMBL" id="CAJPVJ010000117">
    <property type="protein sequence ID" value="CAG2161170.1"/>
    <property type="molecule type" value="Genomic_DNA"/>
</dbReference>
<name>A0A7R9L9Q5_9ACAR</name>
<keyword evidence="2" id="KW-1185">Reference proteome</keyword>
<dbReference type="Proteomes" id="UP000728032">
    <property type="component" value="Unassembled WGS sequence"/>
</dbReference>
<evidence type="ECO:0000313" key="2">
    <source>
        <dbReference type="Proteomes" id="UP000728032"/>
    </source>
</evidence>
<accession>A0A7R9L9Q5</accession>
<dbReference type="EMBL" id="OC914942">
    <property type="protein sequence ID" value="CAD7637683.1"/>
    <property type="molecule type" value="Genomic_DNA"/>
</dbReference>
<gene>
    <name evidence="1" type="ORF">ONB1V03_LOCUS962</name>
</gene>
<dbReference type="OrthoDB" id="72772at2759"/>
<evidence type="ECO:0000313" key="1">
    <source>
        <dbReference type="EMBL" id="CAD7637683.1"/>
    </source>
</evidence>
<reference evidence="1" key="1">
    <citation type="submission" date="2020-11" db="EMBL/GenBank/DDBJ databases">
        <authorList>
            <person name="Tran Van P."/>
        </authorList>
    </citation>
    <scope>NUCLEOTIDE SEQUENCE</scope>
</reference>
<proteinExistence type="predicted"/>
<organism evidence="1">
    <name type="scientific">Oppiella nova</name>
    <dbReference type="NCBI Taxonomy" id="334625"/>
    <lineage>
        <taxon>Eukaryota</taxon>
        <taxon>Metazoa</taxon>
        <taxon>Ecdysozoa</taxon>
        <taxon>Arthropoda</taxon>
        <taxon>Chelicerata</taxon>
        <taxon>Arachnida</taxon>
        <taxon>Acari</taxon>
        <taxon>Acariformes</taxon>
        <taxon>Sarcoptiformes</taxon>
        <taxon>Oribatida</taxon>
        <taxon>Brachypylina</taxon>
        <taxon>Oppioidea</taxon>
        <taxon>Oppiidae</taxon>
        <taxon>Oppiella</taxon>
    </lineage>
</organism>
<protein>
    <submittedName>
        <fullName evidence="1">Uncharacterized protein</fullName>
    </submittedName>
</protein>
<sequence>MMDAMMATIDFSMDSRVKKSYVPLVSQQCHLRHIQRIAARNIRLTVTPQEPHELNGKSSDSDIGFWFSFVNTNEEVVYESSRMEVSGKLFLKTFNYQ</sequence>